<evidence type="ECO:0000259" key="9">
    <source>
        <dbReference type="PROSITE" id="PS50075"/>
    </source>
</evidence>
<feature type="domain" description="Ketosynthase family 3 (KS3)" evidence="10">
    <location>
        <begin position="12"/>
        <end position="437"/>
    </location>
</feature>
<evidence type="ECO:0000313" key="13">
    <source>
        <dbReference type="Proteomes" id="UP000177798"/>
    </source>
</evidence>
<dbReference type="CDD" id="cd05274">
    <property type="entry name" value="KR_FAS_SDR_x"/>
    <property type="match status" value="1"/>
</dbReference>
<dbReference type="InterPro" id="IPR006162">
    <property type="entry name" value="Ppantetheine_attach_site"/>
</dbReference>
<dbReference type="InterPro" id="IPR001227">
    <property type="entry name" value="Ac_transferase_dom_sf"/>
</dbReference>
<feature type="domain" description="PKS/mFAS DH" evidence="11">
    <location>
        <begin position="972"/>
        <end position="1298"/>
    </location>
</feature>
<organism evidence="12 13">
    <name type="scientific">Sclerotinia sclerotiorum (strain ATCC 18683 / 1980 / Ss-1)</name>
    <name type="common">White mold</name>
    <name type="synonym">Whetzelinia sclerotiorum</name>
    <dbReference type="NCBI Taxonomy" id="665079"/>
    <lineage>
        <taxon>Eukaryota</taxon>
        <taxon>Fungi</taxon>
        <taxon>Dikarya</taxon>
        <taxon>Ascomycota</taxon>
        <taxon>Pezizomycotina</taxon>
        <taxon>Leotiomycetes</taxon>
        <taxon>Helotiales</taxon>
        <taxon>Sclerotiniaceae</taxon>
        <taxon>Sclerotinia</taxon>
    </lineage>
</organism>
<dbReference type="SMART" id="SM00822">
    <property type="entry name" value="PKS_KR"/>
    <property type="match status" value="1"/>
</dbReference>
<keyword evidence="1" id="KW-0596">Phosphopantetheine</keyword>
<dbReference type="FunFam" id="3.40.50.720:FF:000209">
    <property type="entry name" value="Polyketide synthase Pks12"/>
    <property type="match status" value="1"/>
</dbReference>
<dbReference type="Pfam" id="PF00109">
    <property type="entry name" value="ketoacyl-synt"/>
    <property type="match status" value="1"/>
</dbReference>
<evidence type="ECO:0000259" key="10">
    <source>
        <dbReference type="PROSITE" id="PS52004"/>
    </source>
</evidence>
<dbReference type="InterPro" id="IPR016036">
    <property type="entry name" value="Malonyl_transacylase_ACP-bd"/>
</dbReference>
<keyword evidence="4" id="KW-0521">NADP</keyword>
<gene>
    <name evidence="12" type="ORF">sscle_04g033990</name>
</gene>
<dbReference type="InterPro" id="IPR036291">
    <property type="entry name" value="NAD(P)-bd_dom_sf"/>
</dbReference>
<name>A0A1D9Q177_SCLS1</name>
<dbReference type="Gene3D" id="1.10.1200.10">
    <property type="entry name" value="ACP-like"/>
    <property type="match status" value="1"/>
</dbReference>
<dbReference type="InterPro" id="IPR042104">
    <property type="entry name" value="PKS_dehydratase_sf"/>
</dbReference>
<dbReference type="Pfam" id="PF23297">
    <property type="entry name" value="ACP_SdgA_C"/>
    <property type="match status" value="1"/>
</dbReference>
<evidence type="ECO:0000313" key="12">
    <source>
        <dbReference type="EMBL" id="APA08629.1"/>
    </source>
</evidence>
<dbReference type="InterPro" id="IPR014043">
    <property type="entry name" value="Acyl_transferase_dom"/>
</dbReference>
<dbReference type="InterPro" id="IPR016039">
    <property type="entry name" value="Thiolase-like"/>
</dbReference>
<dbReference type="PANTHER" id="PTHR43775">
    <property type="entry name" value="FATTY ACID SYNTHASE"/>
    <property type="match status" value="1"/>
</dbReference>
<dbReference type="SUPFAM" id="SSF53901">
    <property type="entry name" value="Thiolase-like"/>
    <property type="match status" value="1"/>
</dbReference>
<dbReference type="Gene3D" id="3.10.129.110">
    <property type="entry name" value="Polyketide synthase dehydratase"/>
    <property type="match status" value="1"/>
</dbReference>
<evidence type="ECO:0000256" key="8">
    <source>
        <dbReference type="PROSITE-ProRule" id="PRU01363"/>
    </source>
</evidence>
<dbReference type="Gene3D" id="3.40.366.10">
    <property type="entry name" value="Malonyl-Coenzyme A Acyl Carrier Protein, domain 2"/>
    <property type="match status" value="1"/>
</dbReference>
<dbReference type="InterPro" id="IPR018201">
    <property type="entry name" value="Ketoacyl_synth_AS"/>
</dbReference>
<evidence type="ECO:0000256" key="1">
    <source>
        <dbReference type="ARBA" id="ARBA00022450"/>
    </source>
</evidence>
<evidence type="ECO:0000256" key="2">
    <source>
        <dbReference type="ARBA" id="ARBA00022553"/>
    </source>
</evidence>
<dbReference type="Pfam" id="PF08242">
    <property type="entry name" value="Methyltransf_12"/>
    <property type="match status" value="1"/>
</dbReference>
<dbReference type="SUPFAM" id="SSF52151">
    <property type="entry name" value="FabD/lysophospholipase-like"/>
    <property type="match status" value="1"/>
</dbReference>
<dbReference type="Gene3D" id="3.40.50.150">
    <property type="entry name" value="Vaccinia Virus protein VP39"/>
    <property type="match status" value="1"/>
</dbReference>
<dbReference type="InterPro" id="IPR020841">
    <property type="entry name" value="PKS_Beta-ketoAc_synthase_dom"/>
</dbReference>
<keyword evidence="7" id="KW-0012">Acyltransferase</keyword>
<sequence length="2587" mass="282793">MGSTSLKDGGILRPLAVVGMSYRFPGGSTTDQNFWDMLMSKRCASTDVPPDRFNINAHYNPDTRRLDTLSCRGGHYVDGKADVFDAGFFGIGTVEANSMDPLHRISLEESYRALENAGLSLEDVAGTKTCVFSGCLSPDYVTICHKDTYAPNQYHASGSAINMLANRVSWWFDLRGPSVTVDTACSSSLIALDLACQSIWAGDATMGLVCGANMMLTPESQLYLNNLGMLSKDSRCYSFDHRANGYGRGEGVGVLVVQPLDEAIRAGRTIRAVIRSTCSNQDGKTLGITQPSKEAQYRLILDTYAKAGLTMEHTRYFEAHGTGTPLGDPIEADAIGQAFRTYRNPQDPLYLGSVKSNIGHLEGGSGVAGVIKAILALENGVIAPNADFERLNPQIDADYLNIKIAADAISWPCSSLRRASVQSFGFGGSNSHVVLDDALNFMRLHGLEGNHKTKVVSQVDGVLNSRSNASNAIGDGFQSTVPRLLVWSTADEGGLARTRDAWRNHPELVSLSAHLSKGRDYLGDVAFTLAKRSHFQWRAMAVVTGTESLAAVADIMSAPTRAAISPKLALIFTGQGSQWYAMGRELISYYALYKKSLVDAGLYLASLGCAWHPIEELMRSETDTNVNKTLYSSLCTILQVALIELLRSFDVEPAAVVGHSSGEIAAAFCTGALSRESAWKIAYYRGLMGSRLARTSTIKGSMMAVGMTAEETKHYIDRVTSALGECRLTVACVNSPSSVTVSGEEVHIDFLKDLLNQNQVFCRKLRVGVAYHSDQMQEIADQYLEMISPLNQAGDVIAPLRRPAMVSSVTGTWISSEVIAKPEYWVQNLVSPVLFADALAILVRPPAESALEELDSLTKRKHMSINTLVEVGPHSALQAPIRDILRAMDLDSIVAYMSLLSRDASAVQSLLGAMGRLHCLGHQLALSRVNKDQGEAMVAVTTLPPYAFNHSKGYWFESRASRGYRHRQYPAHPHLGAPEADFNPLEAKWRKIIRIDDMPWVEDHKINGTILYPAAGMLVMAIEAAHQLANPDKIVTAFDIKNVTLHSALNLPSNAAPSVGVEVNLFMRPRQDQDGKNAGWFDFRLCTYDDETRTWFENCNGSIQVLYELDKDDTNSTMGINRGREDRLWRASMCREYHSMTASCSTTLEIDKFYAQLSEWGFHYGPAFRDMTTVASDGQGGAVIEVRTFEPPVGTAYAEHIIHPASLDCIFQLIIVAMTNAGTVKLVTGIPTHFDRIWISATGLSFPGARSIKAYGRAKRLGLRQTKTSIGVVDASGNHALLKIDGFVATDISRSIDDDTTEQTRPSTIDPLCHIIQWKPDPDMLSDVQIKQLCVDENTIAPDSAVFESQLDLLATAYLRRVLNSLNPKTEALLMDNPRSKLYLEWMRRWLHSKQADQDSARHLVDNPLIDQLAARVAATNTLGALYTTIGGDLLRLLQATEEDAQELVQTYFSELWSSMPGIAHFGSLLDAIVHKNPDGRILEVGAGTGAATQNLMSILALEDMPARFSVFDYTDVDSSFLTAAQEKYQHFGAKMRFRKLDIEADPEVQGFEAATYDIIVATAVLRTTVDPAKALKHCRALLKPGGKLIIWHPTRSNAMTRAPFVAGLLKDWWSNWGTGHEPLDEAALSQLLASTGFGQKQTVIPGLSSAIMHDFSIVISTAVELSQPPAKLLLPTVEVKIIHDPEQRQAALELQRYLMANAQYASKVLNLDEAGVREIMPDKSILIFLLELAQPVWYGIARKKFLHLRNLLSTAHKAIWVQKGAEVLPHFRLIEGVSRVLNSELNMAALTLLRLEDKGSMLETMQMGHILQLCQQKLESDDIDTEYVERDGILHIPRLVSRFKLNEQIEMRLRPRRRVTRPWHAKNHVPLRLTIGSPGLLNTLHWAEDTENTPHAGPLGDTDVELRVHNVGLNFRDLLMVLGRVNHSGIGSDVAGIVTRLGAGCQGLQVGDRVTACRMDSFRSLVRCPRAHVVKIPDSMSLTEAASLPTTFVTAWQCLNDRAHLCAGETVLIHSAAGGTGQAAVQVAQCLGANIIATVGSEDKRELLVERYGIDPDHILSSRDTSFSRGVMRLTGGRGVDVVLNSLSGEGLVASWECIAPFGRFIEIGKKDIIASNELPMAQFLHNVSFSAYDLSEMLLNRAEHAGAALHQVIELIGQKKMSPAHPLHVFSAGEVEKAFRALQSGKTIGKIVVEFRSDEHIEALVETKMSLCLDSTAAYVIAGGLGGLGRAISRWLVSHGARTLIILSRSAGSKEAEAQELIRELRGRGVRIETPLCDISDPNAISAALCAYPSMPVIKGCIQASMVLRDAAFESMSFNAWQESIASKVAGTWNLHEALPRGMDFFIMLSSVASTGGTRGQANYAAGNAFQSAVAQYRITSGERATALALGPFFDVGVMTNNESLQSRFNGASGVTETELLALLDYYCDPTRPADHGDCEPTVMRFVPEIENSRLAYIMHKPMFRGIKAAEMTSDASVDVNKAAVINSRVDFTRFFATKPTAAEAASTVSEALAAKLADVMALSRDEIDIKAPIRSFGVDSLVAVEIRNWLSKEVRADVAIFDILEATCTEALGAAAVGKSSYFA</sequence>
<dbReference type="CDD" id="cd00833">
    <property type="entry name" value="PKS"/>
    <property type="match status" value="1"/>
</dbReference>
<dbReference type="InterPro" id="IPR016035">
    <property type="entry name" value="Acyl_Trfase/lysoPLipase"/>
</dbReference>
<dbReference type="OrthoDB" id="329835at2759"/>
<dbReference type="InterPro" id="IPR036736">
    <property type="entry name" value="ACP-like_sf"/>
</dbReference>
<evidence type="ECO:0000256" key="3">
    <source>
        <dbReference type="ARBA" id="ARBA00022679"/>
    </source>
</evidence>
<dbReference type="GO" id="GO:0016491">
    <property type="term" value="F:oxidoreductase activity"/>
    <property type="evidence" value="ECO:0007669"/>
    <property type="project" value="UniProtKB-KW"/>
</dbReference>
<dbReference type="Pfam" id="PF08659">
    <property type="entry name" value="KR"/>
    <property type="match status" value="1"/>
</dbReference>
<feature type="region of interest" description="N-terminal hotdog fold" evidence="8">
    <location>
        <begin position="972"/>
        <end position="1110"/>
    </location>
</feature>
<dbReference type="InterPro" id="IPR013154">
    <property type="entry name" value="ADH-like_N"/>
</dbReference>
<evidence type="ECO:0000256" key="5">
    <source>
        <dbReference type="ARBA" id="ARBA00023002"/>
    </source>
</evidence>
<dbReference type="SUPFAM" id="SSF50129">
    <property type="entry name" value="GroES-like"/>
    <property type="match status" value="1"/>
</dbReference>
<dbReference type="InterPro" id="IPR049900">
    <property type="entry name" value="PKS_mFAS_DH"/>
</dbReference>
<dbReference type="InterPro" id="IPR020806">
    <property type="entry name" value="PKS_PP-bd"/>
</dbReference>
<dbReference type="InterPro" id="IPR014031">
    <property type="entry name" value="Ketoacyl_synth_C"/>
</dbReference>
<dbReference type="Pfam" id="PF14765">
    <property type="entry name" value="PS-DH"/>
    <property type="match status" value="1"/>
</dbReference>
<dbReference type="InterPro" id="IPR020807">
    <property type="entry name" value="PKS_DH"/>
</dbReference>
<evidence type="ECO:0000256" key="7">
    <source>
        <dbReference type="ARBA" id="ARBA00023315"/>
    </source>
</evidence>
<dbReference type="SUPFAM" id="SSF53335">
    <property type="entry name" value="S-adenosyl-L-methionine-dependent methyltransferases"/>
    <property type="match status" value="1"/>
</dbReference>
<dbReference type="SMART" id="SM00826">
    <property type="entry name" value="PKS_DH"/>
    <property type="match status" value="1"/>
</dbReference>
<proteinExistence type="predicted"/>
<keyword evidence="2" id="KW-0597">Phosphoprotein</keyword>
<dbReference type="Gene3D" id="3.40.50.720">
    <property type="entry name" value="NAD(P)-binding Rossmann-like Domain"/>
    <property type="match status" value="1"/>
</dbReference>
<dbReference type="SMART" id="SM00823">
    <property type="entry name" value="PKS_PP"/>
    <property type="match status" value="1"/>
</dbReference>
<dbReference type="InterPro" id="IPR029063">
    <property type="entry name" value="SAM-dependent_MTases_sf"/>
</dbReference>
<evidence type="ECO:0000256" key="6">
    <source>
        <dbReference type="ARBA" id="ARBA00023268"/>
    </source>
</evidence>
<dbReference type="Pfam" id="PF13602">
    <property type="entry name" value="ADH_zinc_N_2"/>
    <property type="match status" value="1"/>
</dbReference>
<dbReference type="SMART" id="SM00827">
    <property type="entry name" value="PKS_AT"/>
    <property type="match status" value="1"/>
</dbReference>
<accession>A0A1D9Q177</accession>
<dbReference type="InterPro" id="IPR013217">
    <property type="entry name" value="Methyltransf_12"/>
</dbReference>
<dbReference type="CDD" id="cd05195">
    <property type="entry name" value="enoyl_red"/>
    <property type="match status" value="1"/>
</dbReference>
<dbReference type="GO" id="GO:1901336">
    <property type="term" value="P:lactone biosynthetic process"/>
    <property type="evidence" value="ECO:0007669"/>
    <property type="project" value="UniProtKB-ARBA"/>
</dbReference>
<dbReference type="GO" id="GO:0044550">
    <property type="term" value="P:secondary metabolite biosynthetic process"/>
    <property type="evidence" value="ECO:0007669"/>
    <property type="project" value="UniProtKB-ARBA"/>
</dbReference>
<dbReference type="Proteomes" id="UP000177798">
    <property type="component" value="Chromosome 4"/>
</dbReference>
<dbReference type="InterPro" id="IPR020843">
    <property type="entry name" value="ER"/>
</dbReference>
<dbReference type="Gene3D" id="3.40.47.10">
    <property type="match status" value="1"/>
</dbReference>
<dbReference type="PROSITE" id="PS52004">
    <property type="entry name" value="KS3_2"/>
    <property type="match status" value="1"/>
</dbReference>
<protein>
    <submittedName>
        <fullName evidence="12">Uncharacterized protein</fullName>
    </submittedName>
</protein>
<dbReference type="InterPro" id="IPR049552">
    <property type="entry name" value="PKS_DH_N"/>
</dbReference>
<feature type="domain" description="Carrier" evidence="9">
    <location>
        <begin position="2506"/>
        <end position="2583"/>
    </location>
</feature>
<dbReference type="EMBL" id="CP017817">
    <property type="protein sequence ID" value="APA08629.1"/>
    <property type="molecule type" value="Genomic_DNA"/>
</dbReference>
<dbReference type="GO" id="GO:0006633">
    <property type="term" value="P:fatty acid biosynthetic process"/>
    <property type="evidence" value="ECO:0007669"/>
    <property type="project" value="InterPro"/>
</dbReference>
<dbReference type="GO" id="GO:0031177">
    <property type="term" value="F:phosphopantetheine binding"/>
    <property type="evidence" value="ECO:0007669"/>
    <property type="project" value="InterPro"/>
</dbReference>
<dbReference type="SUPFAM" id="SSF51735">
    <property type="entry name" value="NAD(P)-binding Rossmann-fold domains"/>
    <property type="match status" value="2"/>
</dbReference>
<dbReference type="SMART" id="SM00829">
    <property type="entry name" value="PKS_ER"/>
    <property type="match status" value="1"/>
</dbReference>
<dbReference type="InterPro" id="IPR014030">
    <property type="entry name" value="Ketoacyl_synth_N"/>
</dbReference>
<dbReference type="VEuPathDB" id="FungiDB:sscle_04g033990"/>
<dbReference type="SUPFAM" id="SSF55048">
    <property type="entry name" value="Probable ACP-binding domain of malonyl-CoA ACP transacylase"/>
    <property type="match status" value="1"/>
</dbReference>
<dbReference type="InterPro" id="IPR011032">
    <property type="entry name" value="GroES-like_sf"/>
</dbReference>
<dbReference type="InterPro" id="IPR050091">
    <property type="entry name" value="PKS_NRPS_Biosynth_Enz"/>
</dbReference>
<keyword evidence="5" id="KW-0560">Oxidoreductase</keyword>
<dbReference type="PROSITE" id="PS00606">
    <property type="entry name" value="KS3_1"/>
    <property type="match status" value="1"/>
</dbReference>
<evidence type="ECO:0000256" key="4">
    <source>
        <dbReference type="ARBA" id="ARBA00022857"/>
    </source>
</evidence>
<feature type="active site" description="Proton donor; for dehydratase activity" evidence="8">
    <location>
        <position position="1208"/>
    </location>
</feature>
<dbReference type="InterPro" id="IPR049551">
    <property type="entry name" value="PKS_DH_C"/>
</dbReference>
<dbReference type="Pfam" id="PF21089">
    <property type="entry name" value="PKS_DH_N"/>
    <property type="match status" value="1"/>
</dbReference>
<dbReference type="PROSITE" id="PS52019">
    <property type="entry name" value="PKS_MFAS_DH"/>
    <property type="match status" value="1"/>
</dbReference>
<keyword evidence="6" id="KW-0511">Multifunctional enzyme</keyword>
<dbReference type="Pfam" id="PF02801">
    <property type="entry name" value="Ketoacyl-synt_C"/>
    <property type="match status" value="1"/>
</dbReference>
<dbReference type="Gene3D" id="3.30.70.3290">
    <property type="match status" value="1"/>
</dbReference>
<reference evidence="13" key="1">
    <citation type="journal article" date="2017" name="Genome Biol. Evol.">
        <title>The complete genome sequence of the phytopathogenic fungus Sclerotinia sclerotiorum reveals insights into the genome architecture of broad host range pathogens.</title>
        <authorList>
            <person name="Derbyshire M."/>
            <person name="Denton-Giles M."/>
            <person name="Hegedus D."/>
            <person name="Seifbarghy S."/>
            <person name="Rollins J."/>
            <person name="van Kan J."/>
            <person name="Seidl M.F."/>
            <person name="Faino L."/>
            <person name="Mbengue M."/>
            <person name="Navaud O."/>
            <person name="Raffaele S."/>
            <person name="Hammond-Kosack K."/>
            <person name="Heard S."/>
            <person name="Oliver R."/>
        </authorList>
    </citation>
    <scope>NUCLEOTIDE SEQUENCE [LARGE SCALE GENOMIC DNA]</scope>
    <source>
        <strain evidence="13">ATCC 18683 / 1980 / Ss-1</strain>
    </source>
</reference>
<dbReference type="InterPro" id="IPR013968">
    <property type="entry name" value="PKS_KR"/>
</dbReference>
<dbReference type="GO" id="GO:0004315">
    <property type="term" value="F:3-oxoacyl-[acyl-carrier-protein] synthase activity"/>
    <property type="evidence" value="ECO:0007669"/>
    <property type="project" value="InterPro"/>
</dbReference>
<dbReference type="SMART" id="SM00825">
    <property type="entry name" value="PKS_KS"/>
    <property type="match status" value="1"/>
</dbReference>
<feature type="active site" description="Proton acceptor; for dehydratase activity" evidence="8">
    <location>
        <position position="1004"/>
    </location>
</feature>
<dbReference type="PROSITE" id="PS50075">
    <property type="entry name" value="CARRIER"/>
    <property type="match status" value="1"/>
</dbReference>
<dbReference type="InterPro" id="IPR057326">
    <property type="entry name" value="KR_dom"/>
</dbReference>
<dbReference type="Pfam" id="PF00698">
    <property type="entry name" value="Acyl_transf_1"/>
    <property type="match status" value="1"/>
</dbReference>
<dbReference type="CDD" id="cd02440">
    <property type="entry name" value="AdoMet_MTases"/>
    <property type="match status" value="1"/>
</dbReference>
<dbReference type="PANTHER" id="PTHR43775:SF29">
    <property type="entry name" value="ASPERFURANONE POLYKETIDE SYNTHASE AFOG-RELATED"/>
    <property type="match status" value="1"/>
</dbReference>
<dbReference type="Pfam" id="PF08240">
    <property type="entry name" value="ADH_N"/>
    <property type="match status" value="1"/>
</dbReference>
<dbReference type="PROSITE" id="PS00012">
    <property type="entry name" value="PHOSPHOPANTETHEINE"/>
    <property type="match status" value="1"/>
</dbReference>
<evidence type="ECO:0000259" key="11">
    <source>
        <dbReference type="PROSITE" id="PS52019"/>
    </source>
</evidence>
<dbReference type="Gene3D" id="3.90.180.10">
    <property type="entry name" value="Medium-chain alcohol dehydrogenases, catalytic domain"/>
    <property type="match status" value="1"/>
</dbReference>
<dbReference type="SUPFAM" id="SSF47336">
    <property type="entry name" value="ACP-like"/>
    <property type="match status" value="1"/>
</dbReference>
<dbReference type="InterPro" id="IPR009081">
    <property type="entry name" value="PP-bd_ACP"/>
</dbReference>
<feature type="region of interest" description="C-terminal hotdog fold" evidence="8">
    <location>
        <begin position="1145"/>
        <end position="1298"/>
    </location>
</feature>
<keyword evidence="3" id="KW-0808">Transferase</keyword>